<dbReference type="EMBL" id="MGDB01000131">
    <property type="protein sequence ID" value="OGL38945.1"/>
    <property type="molecule type" value="Genomic_DNA"/>
</dbReference>
<protein>
    <recommendedName>
        <fullName evidence="2">NIF system FeS cluster assembly NifU C-terminal domain-containing protein</fullName>
    </recommendedName>
</protein>
<accession>A0A1F7RBL8</accession>
<dbReference type="InterPro" id="IPR034904">
    <property type="entry name" value="FSCA_dom_sf"/>
</dbReference>
<evidence type="ECO:0000313" key="3">
    <source>
        <dbReference type="EMBL" id="OGL38945.1"/>
    </source>
</evidence>
<name>A0A1F7RBL8_9BACT</name>
<dbReference type="SUPFAM" id="SSF117916">
    <property type="entry name" value="Fe-S cluster assembly (FSCA) domain-like"/>
    <property type="match status" value="1"/>
</dbReference>
<organism evidence="3 4">
    <name type="scientific">Candidatus Schekmanbacteria bacterium GWA2_38_11</name>
    <dbReference type="NCBI Taxonomy" id="1817876"/>
    <lineage>
        <taxon>Bacteria</taxon>
        <taxon>Candidatus Schekmaniibacteriota</taxon>
    </lineage>
</organism>
<evidence type="ECO:0000313" key="4">
    <source>
        <dbReference type="Proteomes" id="UP000178526"/>
    </source>
</evidence>
<reference evidence="3 4" key="1">
    <citation type="journal article" date="2016" name="Nat. Commun.">
        <title>Thousands of microbial genomes shed light on interconnected biogeochemical processes in an aquifer system.</title>
        <authorList>
            <person name="Anantharaman K."/>
            <person name="Brown C.T."/>
            <person name="Hug L.A."/>
            <person name="Sharon I."/>
            <person name="Castelle C.J."/>
            <person name="Probst A.J."/>
            <person name="Thomas B.C."/>
            <person name="Singh A."/>
            <person name="Wilkins M.J."/>
            <person name="Karaoz U."/>
            <person name="Brodie E.L."/>
            <person name="Williams K.H."/>
            <person name="Hubbard S.S."/>
            <person name="Banfield J.F."/>
        </authorList>
    </citation>
    <scope>NUCLEOTIDE SEQUENCE [LARGE SCALE GENOMIC DNA]</scope>
</reference>
<gene>
    <name evidence="3" type="ORF">A2042_04525</name>
</gene>
<dbReference type="Gene3D" id="3.30.300.130">
    <property type="entry name" value="Fe-S cluster assembly (FSCA)"/>
    <property type="match status" value="1"/>
</dbReference>
<dbReference type="GO" id="GO:0016226">
    <property type="term" value="P:iron-sulfur cluster assembly"/>
    <property type="evidence" value="ECO:0007669"/>
    <property type="project" value="InterPro"/>
</dbReference>
<dbReference type="AlphaFoldDB" id="A0A1F7RBL8"/>
<feature type="domain" description="NIF system FeS cluster assembly NifU C-terminal" evidence="2">
    <location>
        <begin position="5"/>
        <end position="70"/>
    </location>
</feature>
<sequence>MLEKVKAVIEKIRPRLQMDGGDIELIDVEDGKVKVKLKGACAGCPGAQMTLKMGVERIIKEEVPDVKEVIAVS</sequence>
<dbReference type="Proteomes" id="UP000178526">
    <property type="component" value="Unassembled WGS sequence"/>
</dbReference>
<dbReference type="Pfam" id="PF01106">
    <property type="entry name" value="NifU"/>
    <property type="match status" value="1"/>
</dbReference>
<dbReference type="PANTHER" id="PTHR11178:SF1">
    <property type="entry name" value="NFU1 IRON-SULFUR CLUSTER SCAFFOLD HOMOLOG, MITOCHONDRIAL"/>
    <property type="match status" value="1"/>
</dbReference>
<comment type="caution">
    <text evidence="3">The sequence shown here is derived from an EMBL/GenBank/DDBJ whole genome shotgun (WGS) entry which is preliminary data.</text>
</comment>
<evidence type="ECO:0000256" key="1">
    <source>
        <dbReference type="ARBA" id="ARBA00006420"/>
    </source>
</evidence>
<dbReference type="GO" id="GO:0051536">
    <property type="term" value="F:iron-sulfur cluster binding"/>
    <property type="evidence" value="ECO:0007669"/>
    <property type="project" value="InterPro"/>
</dbReference>
<proteinExistence type="inferred from homology"/>
<comment type="similarity">
    <text evidence="1">Belongs to the NifU family.</text>
</comment>
<dbReference type="GO" id="GO:0005506">
    <property type="term" value="F:iron ion binding"/>
    <property type="evidence" value="ECO:0007669"/>
    <property type="project" value="InterPro"/>
</dbReference>
<evidence type="ECO:0000259" key="2">
    <source>
        <dbReference type="Pfam" id="PF01106"/>
    </source>
</evidence>
<dbReference type="PANTHER" id="PTHR11178">
    <property type="entry name" value="IRON-SULFUR CLUSTER SCAFFOLD PROTEIN NFU-RELATED"/>
    <property type="match status" value="1"/>
</dbReference>
<dbReference type="InterPro" id="IPR001075">
    <property type="entry name" value="NIF_FeS_clus_asmbl_NifU_C"/>
</dbReference>